<keyword evidence="4" id="KW-1185">Reference proteome</keyword>
<name>A0A937RKB8_9ACTN</name>
<proteinExistence type="predicted"/>
<dbReference type="Proteomes" id="UP000604475">
    <property type="component" value="Unassembled WGS sequence"/>
</dbReference>
<feature type="compositionally biased region" description="Low complexity" evidence="1">
    <location>
        <begin position="203"/>
        <end position="217"/>
    </location>
</feature>
<evidence type="ECO:0000256" key="1">
    <source>
        <dbReference type="SAM" id="MobiDB-lite"/>
    </source>
</evidence>
<sequence length="245" mass="26482">MRKTLGVVVRLAARAVRFEVGLYWSLLRWVARRPAVPTGTVAVPYVGGVAAVLWLFIFLSAVELVALHLLLPWEPVRLVLDVLGLWGLVWGLGLAAGFRVYPHLVGDAGLVVRHGRRTVAVIAWDALATAETRRRDRGGSRALQLEEGPDGTVLHVVIGGRTNIDLALRHPLELALPQGRRTVSTLRLWADDPVALVTRAQAAGAGGAAPVQPFRPVRPVRPTRPARPSRSGGPVRRADRPTDAA</sequence>
<feature type="transmembrane region" description="Helical" evidence="2">
    <location>
        <begin position="78"/>
        <end position="98"/>
    </location>
</feature>
<feature type="transmembrane region" description="Helical" evidence="2">
    <location>
        <begin position="41"/>
        <end position="71"/>
    </location>
</feature>
<accession>A0A937RKB8</accession>
<keyword evidence="2" id="KW-0472">Membrane</keyword>
<dbReference type="AlphaFoldDB" id="A0A937RKB8"/>
<evidence type="ECO:0000313" key="4">
    <source>
        <dbReference type="Proteomes" id="UP000604475"/>
    </source>
</evidence>
<feature type="compositionally biased region" description="Basic and acidic residues" evidence="1">
    <location>
        <begin position="236"/>
        <end position="245"/>
    </location>
</feature>
<evidence type="ECO:0000256" key="2">
    <source>
        <dbReference type="SAM" id="Phobius"/>
    </source>
</evidence>
<dbReference type="RefSeq" id="WP_203004900.1">
    <property type="nucleotide sequence ID" value="NZ_JADWYU010000137.1"/>
</dbReference>
<keyword evidence="2" id="KW-0812">Transmembrane</keyword>
<comment type="caution">
    <text evidence="3">The sequence shown here is derived from an EMBL/GenBank/DDBJ whole genome shotgun (WGS) entry which is preliminary data.</text>
</comment>
<feature type="region of interest" description="Disordered" evidence="1">
    <location>
        <begin position="203"/>
        <end position="245"/>
    </location>
</feature>
<keyword evidence="2" id="KW-1133">Transmembrane helix</keyword>
<gene>
    <name evidence="3" type="ORF">I7412_17475</name>
</gene>
<dbReference type="EMBL" id="JAEACQ010000197">
    <property type="protein sequence ID" value="MBL7628914.1"/>
    <property type="molecule type" value="Genomic_DNA"/>
</dbReference>
<feature type="compositionally biased region" description="Low complexity" evidence="1">
    <location>
        <begin position="226"/>
        <end position="235"/>
    </location>
</feature>
<organism evidence="3 4">
    <name type="scientific">Frankia nepalensis</name>
    <dbReference type="NCBI Taxonomy" id="1836974"/>
    <lineage>
        <taxon>Bacteria</taxon>
        <taxon>Bacillati</taxon>
        <taxon>Actinomycetota</taxon>
        <taxon>Actinomycetes</taxon>
        <taxon>Frankiales</taxon>
        <taxon>Frankiaceae</taxon>
        <taxon>Frankia</taxon>
    </lineage>
</organism>
<protein>
    <submittedName>
        <fullName evidence="3">Uncharacterized protein</fullName>
    </submittedName>
</protein>
<reference evidence="3" key="1">
    <citation type="submission" date="2020-12" db="EMBL/GenBank/DDBJ databases">
        <title>Genomic characterization of non-nitrogen-fixing Frankia strains.</title>
        <authorList>
            <person name="Carlos-Shanley C."/>
            <person name="Guerra T."/>
            <person name="Hahn D."/>
        </authorList>
    </citation>
    <scope>NUCLEOTIDE SEQUENCE</scope>
    <source>
        <strain evidence="3">CN6</strain>
    </source>
</reference>
<evidence type="ECO:0000313" key="3">
    <source>
        <dbReference type="EMBL" id="MBL7628914.1"/>
    </source>
</evidence>